<keyword evidence="2" id="KW-1185">Reference proteome</keyword>
<dbReference type="AlphaFoldDB" id="A0A844G5P6"/>
<comment type="caution">
    <text evidence="1">The sequence shown here is derived from an EMBL/GenBank/DDBJ whole genome shotgun (WGS) entry which is preliminary data.</text>
</comment>
<gene>
    <name evidence="1" type="ORF">FYJ85_19355</name>
</gene>
<protein>
    <submittedName>
        <fullName evidence="1">Uncharacterized protein</fullName>
    </submittedName>
</protein>
<dbReference type="Proteomes" id="UP000435649">
    <property type="component" value="Unassembled WGS sequence"/>
</dbReference>
<dbReference type="EMBL" id="VUNS01000031">
    <property type="protein sequence ID" value="MST99190.1"/>
    <property type="molecule type" value="Genomic_DNA"/>
</dbReference>
<dbReference type="RefSeq" id="WP_106055069.1">
    <property type="nucleotide sequence ID" value="NZ_VUNS01000031.1"/>
</dbReference>
<reference evidence="1 2" key="1">
    <citation type="submission" date="2019-08" db="EMBL/GenBank/DDBJ databases">
        <title>In-depth cultivation of the pig gut microbiome towards novel bacterial diversity and tailored functional studies.</title>
        <authorList>
            <person name="Wylensek D."/>
            <person name="Hitch T.C.A."/>
            <person name="Clavel T."/>
        </authorList>
    </citation>
    <scope>NUCLEOTIDE SEQUENCE [LARGE SCALE GENOMIC DNA]</scope>
    <source>
        <strain evidence="1 2">BBE-744-WT-12</strain>
    </source>
</reference>
<evidence type="ECO:0000313" key="1">
    <source>
        <dbReference type="EMBL" id="MST99190.1"/>
    </source>
</evidence>
<organism evidence="1 2">
    <name type="scientific">Victivallis lenta</name>
    <dbReference type="NCBI Taxonomy" id="2606640"/>
    <lineage>
        <taxon>Bacteria</taxon>
        <taxon>Pseudomonadati</taxon>
        <taxon>Lentisphaerota</taxon>
        <taxon>Lentisphaeria</taxon>
        <taxon>Victivallales</taxon>
        <taxon>Victivallaceae</taxon>
        <taxon>Victivallis</taxon>
    </lineage>
</organism>
<proteinExistence type="predicted"/>
<accession>A0A844G5P6</accession>
<sequence>MRKTRWKAFFAPVPDVFGGNSAAEIRKALLPTAVALPQFACYIVEKRGCAIERPRNPAGSVTVG</sequence>
<name>A0A844G5P6_9BACT</name>
<evidence type="ECO:0000313" key="2">
    <source>
        <dbReference type="Proteomes" id="UP000435649"/>
    </source>
</evidence>